<proteinExistence type="predicted"/>
<protein>
    <recommendedName>
        <fullName evidence="3">Natural product</fullName>
    </recommendedName>
</protein>
<name>A0ABY4HND8_9FLAO</name>
<evidence type="ECO:0000313" key="2">
    <source>
        <dbReference type="Proteomes" id="UP000830454"/>
    </source>
</evidence>
<evidence type="ECO:0000313" key="1">
    <source>
        <dbReference type="EMBL" id="UOX34161.1"/>
    </source>
</evidence>
<accession>A0ABY4HND8</accession>
<gene>
    <name evidence="1" type="ORF">LXD69_01290</name>
</gene>
<reference evidence="1" key="1">
    <citation type="submission" date="2021-12" db="EMBL/GenBank/DDBJ databases">
        <authorList>
            <person name="Cha I.-T."/>
            <person name="Lee K.-E."/>
            <person name="Park S.-J."/>
        </authorList>
    </citation>
    <scope>NUCLEOTIDE SEQUENCE</scope>
    <source>
        <strain evidence="1">YSM-43</strain>
    </source>
</reference>
<dbReference type="EMBL" id="CP090145">
    <property type="protein sequence ID" value="UOX34161.1"/>
    <property type="molecule type" value="Genomic_DNA"/>
</dbReference>
<organism evidence="1 2">
    <name type="scientific">Flavobacterium sediminilitoris</name>
    <dbReference type="NCBI Taxonomy" id="2024526"/>
    <lineage>
        <taxon>Bacteria</taxon>
        <taxon>Pseudomonadati</taxon>
        <taxon>Bacteroidota</taxon>
        <taxon>Flavobacteriia</taxon>
        <taxon>Flavobacteriales</taxon>
        <taxon>Flavobacteriaceae</taxon>
        <taxon>Flavobacterium</taxon>
    </lineage>
</organism>
<evidence type="ECO:0008006" key="3">
    <source>
        <dbReference type="Google" id="ProtNLM"/>
    </source>
</evidence>
<dbReference type="RefSeq" id="WP_045968538.1">
    <property type="nucleotide sequence ID" value="NZ_CP090145.1"/>
</dbReference>
<reference evidence="1" key="2">
    <citation type="submission" date="2022-04" db="EMBL/GenBank/DDBJ databases">
        <title>Complete Genome Sequence of Flavobacterium sediminilitoris YSM-43, Isolated from a Tidal Sediment.</title>
        <authorList>
            <person name="Lee P.A."/>
        </authorList>
    </citation>
    <scope>NUCLEOTIDE SEQUENCE</scope>
    <source>
        <strain evidence="1">YSM-43</strain>
    </source>
</reference>
<dbReference type="Proteomes" id="UP000830454">
    <property type="component" value="Chromosome"/>
</dbReference>
<sequence length="67" mass="7237">MKSRLLSISGITKLTRKNQKQILGGISGPVDLSKCGCDCAGSVTGPFYCSQYIGCPQVYTCKDEQEM</sequence>
<keyword evidence="2" id="KW-1185">Reference proteome</keyword>